<keyword evidence="4 9" id="KW-0175">Coiled coil</keyword>
<dbReference type="InterPro" id="IPR044986">
    <property type="entry name" value="KIF15/KIN-12"/>
</dbReference>
<evidence type="ECO:0000256" key="2">
    <source>
        <dbReference type="ARBA" id="ARBA00022741"/>
    </source>
</evidence>
<dbReference type="GO" id="GO:0003777">
    <property type="term" value="F:microtubule motor activity"/>
    <property type="evidence" value="ECO:0007669"/>
    <property type="project" value="InterPro"/>
</dbReference>
<feature type="domain" description="Kinesin motor" evidence="11">
    <location>
        <begin position="1"/>
        <end position="210"/>
    </location>
</feature>
<gene>
    <name evidence="12" type="primary">KIF15</name>
    <name evidence="12" type="ORF">TSPGSL018_14163</name>
</gene>
<feature type="compositionally biased region" description="Basic and acidic residues" evidence="10">
    <location>
        <begin position="391"/>
        <end position="410"/>
    </location>
</feature>
<feature type="compositionally biased region" description="Basic and acidic residues" evidence="10">
    <location>
        <begin position="417"/>
        <end position="432"/>
    </location>
</feature>
<dbReference type="InterPro" id="IPR036961">
    <property type="entry name" value="Kinesin_motor_dom_sf"/>
</dbReference>
<dbReference type="PANTHER" id="PTHR37739">
    <property type="entry name" value="KINESIN-LIKE PROTEIN KIN-12D"/>
    <property type="match status" value="1"/>
</dbReference>
<dbReference type="Gene3D" id="3.40.850.10">
    <property type="entry name" value="Kinesin motor domain"/>
    <property type="match status" value="1"/>
</dbReference>
<evidence type="ECO:0000313" key="12">
    <source>
        <dbReference type="EMBL" id="JAC78847.1"/>
    </source>
</evidence>
<keyword evidence="1 8" id="KW-0493">Microtubule</keyword>
<feature type="coiled-coil region" evidence="9">
    <location>
        <begin position="217"/>
        <end position="297"/>
    </location>
</feature>
<dbReference type="GO" id="GO:0007018">
    <property type="term" value="P:microtubule-based movement"/>
    <property type="evidence" value="ECO:0007669"/>
    <property type="project" value="InterPro"/>
</dbReference>
<dbReference type="PROSITE" id="PS50067">
    <property type="entry name" value="KINESIN_MOTOR_2"/>
    <property type="match status" value="1"/>
</dbReference>
<comment type="similarity">
    <text evidence="6">Belongs to the TRAFAC class myosin-kinesin ATPase superfamily. Kinesin family. KIN-12 subfamily.</text>
</comment>
<evidence type="ECO:0000256" key="7">
    <source>
        <dbReference type="PROSITE-ProRule" id="PRU00283"/>
    </source>
</evidence>
<dbReference type="GO" id="GO:0005524">
    <property type="term" value="F:ATP binding"/>
    <property type="evidence" value="ECO:0007669"/>
    <property type="project" value="UniProtKB-KW"/>
</dbReference>
<evidence type="ECO:0000256" key="6">
    <source>
        <dbReference type="ARBA" id="ARBA00034488"/>
    </source>
</evidence>
<accession>A0A061S112</accession>
<feature type="region of interest" description="Disordered" evidence="10">
    <location>
        <begin position="391"/>
        <end position="494"/>
    </location>
</feature>
<evidence type="ECO:0000256" key="8">
    <source>
        <dbReference type="RuleBase" id="RU000394"/>
    </source>
</evidence>
<dbReference type="InterPro" id="IPR019821">
    <property type="entry name" value="Kinesin_motor_CS"/>
</dbReference>
<dbReference type="InterPro" id="IPR027417">
    <property type="entry name" value="P-loop_NTPase"/>
</dbReference>
<keyword evidence="5 8" id="KW-0505">Motor protein</keyword>
<dbReference type="PRINTS" id="PR00380">
    <property type="entry name" value="KINESINHEAVY"/>
</dbReference>
<dbReference type="SUPFAM" id="SSF52540">
    <property type="entry name" value="P-loop containing nucleoside triphosphate hydrolases"/>
    <property type="match status" value="1"/>
</dbReference>
<comment type="caution">
    <text evidence="7">Lacks conserved residue(s) required for the propagation of feature annotation.</text>
</comment>
<evidence type="ECO:0000256" key="3">
    <source>
        <dbReference type="ARBA" id="ARBA00022840"/>
    </source>
</evidence>
<keyword evidence="3 8" id="KW-0067">ATP-binding</keyword>
<evidence type="ECO:0000256" key="5">
    <source>
        <dbReference type="ARBA" id="ARBA00023175"/>
    </source>
</evidence>
<organism evidence="12">
    <name type="scientific">Tetraselmis sp. GSL018</name>
    <dbReference type="NCBI Taxonomy" id="582737"/>
    <lineage>
        <taxon>Eukaryota</taxon>
        <taxon>Viridiplantae</taxon>
        <taxon>Chlorophyta</taxon>
        <taxon>core chlorophytes</taxon>
        <taxon>Chlorodendrophyceae</taxon>
        <taxon>Chlorodendrales</taxon>
        <taxon>Chlorodendraceae</taxon>
        <taxon>Tetraselmis</taxon>
    </lineage>
</organism>
<dbReference type="AlphaFoldDB" id="A0A061S112"/>
<dbReference type="Pfam" id="PF00225">
    <property type="entry name" value="Kinesin"/>
    <property type="match status" value="1"/>
</dbReference>
<dbReference type="EMBL" id="GBEZ01006560">
    <property type="protein sequence ID" value="JAC78847.1"/>
    <property type="molecule type" value="Transcribed_RNA"/>
</dbReference>
<evidence type="ECO:0000256" key="4">
    <source>
        <dbReference type="ARBA" id="ARBA00023054"/>
    </source>
</evidence>
<dbReference type="InterPro" id="IPR001752">
    <property type="entry name" value="Kinesin_motor_dom"/>
</dbReference>
<evidence type="ECO:0000259" key="11">
    <source>
        <dbReference type="PROSITE" id="PS50067"/>
    </source>
</evidence>
<feature type="non-terminal residue" evidence="12">
    <location>
        <position position="1"/>
    </location>
</feature>
<dbReference type="PANTHER" id="PTHR37739:SF8">
    <property type="entry name" value="KINESIN-LIKE PROTEIN KIN-12D"/>
    <property type="match status" value="1"/>
</dbReference>
<protein>
    <recommendedName>
        <fullName evidence="8">Kinesin-like protein</fullName>
    </recommendedName>
</protein>
<dbReference type="SMART" id="SM00129">
    <property type="entry name" value="KISc"/>
    <property type="match status" value="1"/>
</dbReference>
<dbReference type="PROSITE" id="PS00411">
    <property type="entry name" value="KINESIN_MOTOR_1"/>
    <property type="match status" value="1"/>
</dbReference>
<sequence length="593" mass="65202">RDNLKYSIRCSFLEIYNEHITDLLRPSATNLQVREDIKHGCYVEGLSEQMALNCGDMLQLLRRGAENRRVAETRMNRESSRSHSVLTCIIESRTKTLTGMTVSKFSRLNLIDLAGSERNKQSGAVGDQLKEASNINKSLSTLGRVIMNLVDQQRGKSVHVPYRDSRLTFLLQDSLGGNAKTFIIANVSPSFCNASETLSTLRFAHNAKSIVNKAVVNEEAAGDVAELQGIISQLRKELDLFHSGEANPVVELRTRLETAEQERMQVQSLLDKRASENTQLQQRVSWLEKRAAAADREREESAEFQRQVDGQLADMQQRLVAVAAASGELQEAERCLLTRQLQEKSRELEELGRRLQGRDEELARVQEHLSAAEGESRQQQERIDSLSEELEVAREDHRRAAQESEEEKMGLRQVRLPRCEASDPCHGNRDAHPAPPSGARGCPGGERRPSASCIAERAGGLQAREGPPVDPHALSFEGRPGPSQDGGGGRGDAAAALRENPALSPTLPSLNYVLSPGAFQTLETVEGVAKNHEVNLLAEVRFSEGTVCGGGGLGVWGGLEDGPLVSISIITGGFLRKATGRPSERRSCRRGWE</sequence>
<evidence type="ECO:0000256" key="9">
    <source>
        <dbReference type="SAM" id="Coils"/>
    </source>
</evidence>
<dbReference type="GO" id="GO:0005874">
    <property type="term" value="C:microtubule"/>
    <property type="evidence" value="ECO:0007669"/>
    <property type="project" value="UniProtKB-KW"/>
</dbReference>
<evidence type="ECO:0000256" key="1">
    <source>
        <dbReference type="ARBA" id="ARBA00022701"/>
    </source>
</evidence>
<evidence type="ECO:0000256" key="10">
    <source>
        <dbReference type="SAM" id="MobiDB-lite"/>
    </source>
</evidence>
<proteinExistence type="inferred from homology"/>
<keyword evidence="2 8" id="KW-0547">Nucleotide-binding</keyword>
<dbReference type="GO" id="GO:0008017">
    <property type="term" value="F:microtubule binding"/>
    <property type="evidence" value="ECO:0007669"/>
    <property type="project" value="InterPro"/>
</dbReference>
<name>A0A061S112_9CHLO</name>
<reference evidence="12" key="1">
    <citation type="submission" date="2014-05" db="EMBL/GenBank/DDBJ databases">
        <title>The transcriptome of the halophilic microalga Tetraselmis sp. GSL018 isolated from the Great Salt Lake, Utah.</title>
        <authorList>
            <person name="Jinkerson R.E."/>
            <person name="D'Adamo S."/>
            <person name="Posewitz M.C."/>
        </authorList>
    </citation>
    <scope>NUCLEOTIDE SEQUENCE</scope>
    <source>
        <strain evidence="12">GSL018</strain>
    </source>
</reference>